<dbReference type="Gene3D" id="2.60.120.10">
    <property type="entry name" value="Jelly Rolls"/>
    <property type="match status" value="1"/>
</dbReference>
<dbReference type="PANTHER" id="PTHR24567">
    <property type="entry name" value="CRP FAMILY TRANSCRIPTIONAL REGULATORY PROTEIN"/>
    <property type="match status" value="1"/>
</dbReference>
<dbReference type="CDD" id="cd00038">
    <property type="entry name" value="CAP_ED"/>
    <property type="match status" value="1"/>
</dbReference>
<dbReference type="RefSeq" id="WP_378296623.1">
    <property type="nucleotide sequence ID" value="NZ_JBHTJA010000005.1"/>
</dbReference>
<dbReference type="SMART" id="SM00100">
    <property type="entry name" value="cNMP"/>
    <property type="match status" value="1"/>
</dbReference>
<dbReference type="InterPro" id="IPR045641">
    <property type="entry name" value="SrpI-like"/>
</dbReference>
<dbReference type="PROSITE" id="PS50042">
    <property type="entry name" value="CNMP_BINDING_3"/>
    <property type="match status" value="1"/>
</dbReference>
<organism evidence="2 3">
    <name type="scientific">Actinomadura sediminis</name>
    <dbReference type="NCBI Taxonomy" id="1038904"/>
    <lineage>
        <taxon>Bacteria</taxon>
        <taxon>Bacillati</taxon>
        <taxon>Actinomycetota</taxon>
        <taxon>Actinomycetes</taxon>
        <taxon>Streptosporangiales</taxon>
        <taxon>Thermomonosporaceae</taxon>
        <taxon>Actinomadura</taxon>
    </lineage>
</organism>
<dbReference type="NCBIfam" id="NF041163">
    <property type="entry name" value="encap_f2b"/>
    <property type="match status" value="1"/>
</dbReference>
<protein>
    <submittedName>
        <fullName evidence="2">Family 2B encapsulin nanocompartment shell protein</fullName>
    </submittedName>
</protein>
<dbReference type="Pfam" id="PF00027">
    <property type="entry name" value="cNMP_binding"/>
    <property type="match status" value="1"/>
</dbReference>
<dbReference type="InterPro" id="IPR018490">
    <property type="entry name" value="cNMP-bd_dom_sf"/>
</dbReference>
<dbReference type="InterPro" id="IPR050397">
    <property type="entry name" value="Env_Response_Regulators"/>
</dbReference>
<name>A0ABW3EJS1_9ACTN</name>
<accession>A0ABW3EJS1</accession>
<sequence length="460" mass="49860">MTNGAPDTRLSLGTDAARNLATTTKTRPQMQGVSSRWLLRVLPWVQVSGGTYRVNRRLAYQVADGRVTFVNTGAQVRVIPSELAELAPLRGFADARVLEVLAGRCVQAEYAAGDVIAEAGRPADRVHLIVHGKVVRLGDGAYGTPARLGALAGGEYFGAEALTDEDAVWGATAKAATGCTVLSLTREAFAEVTRNSAALQEQLARFRESGPPKVNKRGEASVEVASGHAGEARLPGTFVEYEAEPREYPLSLAQTVLRVHTRVDDLYSRPMDQVEQQLRLTIEALRERQEHEMVNNRDFGLLHNADPRQRLTTRGGPPSPADLDDLLARRRGTRVLLAHPKGIAAFLRECTRRGVYPAQTEVDGVRATAWRNVPLLPCDKIPVSRTGVSSIIAMRTGEDDQGVIGLHKTGIPDEREPGLSVRFKGVDDRAISSYLVGVHFSAAVLVPDALGVLHDVETAR</sequence>
<feature type="domain" description="Cyclic nucleotide-binding" evidence="1">
    <location>
        <begin position="110"/>
        <end position="192"/>
    </location>
</feature>
<dbReference type="InterPro" id="IPR000595">
    <property type="entry name" value="cNMP-bd_dom"/>
</dbReference>
<comment type="caution">
    <text evidence="2">The sequence shown here is derived from an EMBL/GenBank/DDBJ whole genome shotgun (WGS) entry which is preliminary data.</text>
</comment>
<gene>
    <name evidence="2" type="ORF">ACFQ11_05010</name>
</gene>
<dbReference type="InterPro" id="IPR014710">
    <property type="entry name" value="RmlC-like_jellyroll"/>
</dbReference>
<dbReference type="PANTHER" id="PTHR24567:SF74">
    <property type="entry name" value="HTH-TYPE TRANSCRIPTIONAL REGULATOR ARCR"/>
    <property type="match status" value="1"/>
</dbReference>
<evidence type="ECO:0000313" key="3">
    <source>
        <dbReference type="Proteomes" id="UP001596972"/>
    </source>
</evidence>
<dbReference type="SUPFAM" id="SSF51206">
    <property type="entry name" value="cAMP-binding domain-like"/>
    <property type="match status" value="1"/>
</dbReference>
<dbReference type="Pfam" id="PF19307">
    <property type="entry name" value="SrpI-like"/>
    <property type="match status" value="1"/>
</dbReference>
<dbReference type="Proteomes" id="UP001596972">
    <property type="component" value="Unassembled WGS sequence"/>
</dbReference>
<evidence type="ECO:0000313" key="2">
    <source>
        <dbReference type="EMBL" id="MFD0899739.1"/>
    </source>
</evidence>
<dbReference type="InterPro" id="IPR049817">
    <property type="entry name" value="Encap_f2b"/>
</dbReference>
<dbReference type="EMBL" id="JBHTJA010000005">
    <property type="protein sequence ID" value="MFD0899739.1"/>
    <property type="molecule type" value="Genomic_DNA"/>
</dbReference>
<reference evidence="3" key="1">
    <citation type="journal article" date="2019" name="Int. J. Syst. Evol. Microbiol.">
        <title>The Global Catalogue of Microorganisms (GCM) 10K type strain sequencing project: providing services to taxonomists for standard genome sequencing and annotation.</title>
        <authorList>
            <consortium name="The Broad Institute Genomics Platform"/>
            <consortium name="The Broad Institute Genome Sequencing Center for Infectious Disease"/>
            <person name="Wu L."/>
            <person name="Ma J."/>
        </authorList>
    </citation>
    <scope>NUCLEOTIDE SEQUENCE [LARGE SCALE GENOMIC DNA]</scope>
    <source>
        <strain evidence="3">JCM 31202</strain>
    </source>
</reference>
<keyword evidence="3" id="KW-1185">Reference proteome</keyword>
<proteinExistence type="predicted"/>
<evidence type="ECO:0000259" key="1">
    <source>
        <dbReference type="PROSITE" id="PS50042"/>
    </source>
</evidence>